<gene>
    <name evidence="8" type="ORF">BaOVIS_015600</name>
</gene>
<feature type="region of interest" description="Disordered" evidence="6">
    <location>
        <begin position="126"/>
        <end position="177"/>
    </location>
</feature>
<dbReference type="PANTHER" id="PTHR21236:SF2">
    <property type="entry name" value="PROTEIN YIPF"/>
    <property type="match status" value="1"/>
</dbReference>
<protein>
    <submittedName>
        <fullName evidence="8">Golgi membrane yip1domain containing protein, putative</fullName>
    </submittedName>
</protein>
<reference evidence="8" key="1">
    <citation type="submission" date="2019-12" db="EMBL/GenBank/DDBJ databases">
        <title>Genome sequence of Babesia ovis.</title>
        <authorList>
            <person name="Yamagishi J."/>
            <person name="Sevinc F."/>
            <person name="Xuan X."/>
        </authorList>
    </citation>
    <scope>NUCLEOTIDE SEQUENCE</scope>
    <source>
        <strain evidence="8">Selcuk</strain>
    </source>
</reference>
<evidence type="ECO:0000256" key="5">
    <source>
        <dbReference type="ARBA" id="ARBA00023136"/>
    </source>
</evidence>
<dbReference type="GO" id="GO:0016020">
    <property type="term" value="C:membrane"/>
    <property type="evidence" value="ECO:0007669"/>
    <property type="project" value="UniProtKB-SubCell"/>
</dbReference>
<feature type="compositionally biased region" description="Basic residues" evidence="6">
    <location>
        <begin position="1"/>
        <end position="14"/>
    </location>
</feature>
<comment type="caution">
    <text evidence="8">The sequence shown here is derived from an EMBL/GenBank/DDBJ whole genome shotgun (WGS) entry which is preliminary data.</text>
</comment>
<keyword evidence="3 7" id="KW-0812">Transmembrane</keyword>
<comment type="subcellular location">
    <subcellularLocation>
        <location evidence="1">Membrane</location>
        <topology evidence="1">Multi-pass membrane protein</topology>
    </subcellularLocation>
</comment>
<dbReference type="GO" id="GO:0005802">
    <property type="term" value="C:trans-Golgi network"/>
    <property type="evidence" value="ECO:0007669"/>
    <property type="project" value="TreeGrafter"/>
</dbReference>
<keyword evidence="5 7" id="KW-0472">Membrane</keyword>
<evidence type="ECO:0000313" key="9">
    <source>
        <dbReference type="Proteomes" id="UP001057455"/>
    </source>
</evidence>
<dbReference type="GO" id="GO:0048280">
    <property type="term" value="P:vesicle fusion with Golgi apparatus"/>
    <property type="evidence" value="ECO:0007669"/>
    <property type="project" value="TreeGrafter"/>
</dbReference>
<dbReference type="OrthoDB" id="440385at2759"/>
<name>A0A9W5TB64_BABOV</name>
<dbReference type="AlphaFoldDB" id="A0A9W5TB64"/>
<dbReference type="PANTHER" id="PTHR21236">
    <property type="entry name" value="GOLGI MEMBRANE PROTEIN YIP1"/>
    <property type="match status" value="1"/>
</dbReference>
<feature type="compositionally biased region" description="Basic and acidic residues" evidence="6">
    <location>
        <begin position="15"/>
        <end position="28"/>
    </location>
</feature>
<evidence type="ECO:0000256" key="1">
    <source>
        <dbReference type="ARBA" id="ARBA00004141"/>
    </source>
</evidence>
<evidence type="ECO:0000313" key="8">
    <source>
        <dbReference type="EMBL" id="GFE54156.1"/>
    </source>
</evidence>
<organism evidence="8 9">
    <name type="scientific">Babesia ovis</name>
    <dbReference type="NCBI Taxonomy" id="5869"/>
    <lineage>
        <taxon>Eukaryota</taxon>
        <taxon>Sar</taxon>
        <taxon>Alveolata</taxon>
        <taxon>Apicomplexa</taxon>
        <taxon>Aconoidasida</taxon>
        <taxon>Piroplasmida</taxon>
        <taxon>Babesiidae</taxon>
        <taxon>Babesia</taxon>
    </lineage>
</organism>
<feature type="compositionally biased region" description="Polar residues" evidence="6">
    <location>
        <begin position="134"/>
        <end position="144"/>
    </location>
</feature>
<evidence type="ECO:0000256" key="4">
    <source>
        <dbReference type="ARBA" id="ARBA00022989"/>
    </source>
</evidence>
<feature type="transmembrane region" description="Helical" evidence="7">
    <location>
        <begin position="380"/>
        <end position="397"/>
    </location>
</feature>
<feature type="transmembrane region" description="Helical" evidence="7">
    <location>
        <begin position="264"/>
        <end position="284"/>
    </location>
</feature>
<keyword evidence="4 7" id="KW-1133">Transmembrane helix</keyword>
<feature type="transmembrane region" description="Helical" evidence="7">
    <location>
        <begin position="322"/>
        <end position="342"/>
    </location>
</feature>
<keyword evidence="9" id="KW-1185">Reference proteome</keyword>
<evidence type="ECO:0000256" key="2">
    <source>
        <dbReference type="ARBA" id="ARBA00010596"/>
    </source>
</evidence>
<comment type="similarity">
    <text evidence="2">Belongs to the YIP1 family.</text>
</comment>
<evidence type="ECO:0000256" key="3">
    <source>
        <dbReference type="ARBA" id="ARBA00022692"/>
    </source>
</evidence>
<feature type="region of interest" description="Disordered" evidence="6">
    <location>
        <begin position="1"/>
        <end position="76"/>
    </location>
</feature>
<evidence type="ECO:0000256" key="6">
    <source>
        <dbReference type="SAM" id="MobiDB-lite"/>
    </source>
</evidence>
<proteinExistence type="inferred from homology"/>
<dbReference type="GO" id="GO:0006888">
    <property type="term" value="P:endoplasmic reticulum to Golgi vesicle-mediated transport"/>
    <property type="evidence" value="ECO:0007669"/>
    <property type="project" value="InterPro"/>
</dbReference>
<dbReference type="Proteomes" id="UP001057455">
    <property type="component" value="Unassembled WGS sequence"/>
</dbReference>
<accession>A0A9W5TB64</accession>
<sequence length="398" mass="43710">MGSNIRNRRLHPAHSKKDDHGPSHHHGSDNTGSKSKGVKAMNLNSSPRKTDNDISIHPAPAGANDNFQLGPPRHIGIQSPTLSHTTASIPPMMGISAQTAYSTVGQNNGNIQDYLNTGVERYSIGESDDGLGALNSTRSHGSSGSDDKGRNETSVPNPFLSSPAPPPWQPIHQKESVPPNVPFGSMSQANMGKPFPVGNISWQGSFTQQMKQISEYYMHSDQVNSDDVVDPPLLEELGIDIDDIIRHIKCVVLFKSCNNGELQYGDFTGPLVILILFGLCMLISCNLNLSLVYAIEVLGNTFMYVLFNLLSQDIYIDLAKIFIILGYSLLPICLAPVIWIFSRFAKPVALILVYLCVIWSTSTATRLLTVELNMATRKYLVLYPTFIYYMFLAHAAMA</sequence>
<dbReference type="EMBL" id="BLIY01000009">
    <property type="protein sequence ID" value="GFE54156.1"/>
    <property type="molecule type" value="Genomic_DNA"/>
</dbReference>
<feature type="transmembrane region" description="Helical" evidence="7">
    <location>
        <begin position="348"/>
        <end position="368"/>
    </location>
</feature>
<evidence type="ECO:0000256" key="7">
    <source>
        <dbReference type="SAM" id="Phobius"/>
    </source>
</evidence>
<dbReference type="InterPro" id="IPR045231">
    <property type="entry name" value="Yip1/4-like"/>
</dbReference>